<accession>A0A8H4M594</accession>
<dbReference type="Gene3D" id="3.30.420.10">
    <property type="entry name" value="Ribonuclease H-like superfamily/Ribonuclease H"/>
    <property type="match status" value="1"/>
</dbReference>
<evidence type="ECO:0000259" key="2">
    <source>
        <dbReference type="PROSITE" id="PS50878"/>
    </source>
</evidence>
<dbReference type="InterPro" id="IPR043502">
    <property type="entry name" value="DNA/RNA_pol_sf"/>
</dbReference>
<feature type="domain" description="RNase H type-1" evidence="3">
    <location>
        <begin position="540"/>
        <end position="687"/>
    </location>
</feature>
<dbReference type="AlphaFoldDB" id="A0A8H4M594"/>
<sequence>MADADTGLECAVSPPGEIRWEPITELEIYRSIKAAKGTTAPGEDGIPTLVWKKLWTYLRTTITHIFTKSVELGYYPSQWKRARIVVLRKPGKPDYTAPGAYRPISLLNTLGKILEAVMAKRLLYWAESYRLLPETQFGGRPGRNTEQALLVLANAVDRAWLRSKVVTLIAFDLKGAFNGVNKTNLEERLRSKGIPEIARRWINSFMEDRYASIAFDDFETQPSLLENAGLAQGSPLSPILFTFFNSKLVDQPVDLQGGASAFIDDYFRWRVGPSAEENIRKLQEEDIPRIETWARQTGSCFAAEKTELIHLTRNKKEQSQGEITMNNKIIKPTATVKILGVIFDRELRWKEHVQQVIKRATKVNIALGGLRHLRPEQMRQLYQACVVPVVDYASAVWHNPLRDRTLLRQLATVQRTALTRILSAFRTVSTQALEVESYTLPTRLRLKQRSQIVAACLSTVPEHHPIHDVMVRARTRSTHVRAHSQFPLAETLRIMDLRRLQALETIDPKPLAPWREQPFVEIEIEPDREKAKESAATRRAMPGITIFSDASGQQNQLGAAAVALGEDLKASESRQVSIGSMEHWSVYAAELMAIYYAISLVYQISRKKRSALGMVERPATILSDSMSALQAIRNSSNKSGQKIIRATLQAASEMKARGIPIRLQWVPGHCGDPGNDEADRLAREAVGPRKMHPFQHLLSREKGFIRKRILNEWKEEWTKSTKGGHLHRIDKTLPSIRTRRLYGSLPRNRAYLLTQLRTGHSWLATYGKLRHYRDDDRCICGAQETVVHVLVDCPLLRDLRRELRRKIGGAFSNISNMLGGGQPGKEGKVQDAEQDSSTLEAVLDFAEASQRFRSRAPRGPQNRTPGN</sequence>
<dbReference type="Pfam" id="PF00075">
    <property type="entry name" value="RNase_H"/>
    <property type="match status" value="1"/>
</dbReference>
<keyword evidence="5" id="KW-1185">Reference proteome</keyword>
<dbReference type="SUPFAM" id="SSF53098">
    <property type="entry name" value="Ribonuclease H-like"/>
    <property type="match status" value="1"/>
</dbReference>
<feature type="domain" description="Reverse transcriptase" evidence="2">
    <location>
        <begin position="68"/>
        <end position="343"/>
    </location>
</feature>
<dbReference type="InterPro" id="IPR000477">
    <property type="entry name" value="RT_dom"/>
</dbReference>
<evidence type="ECO:0000256" key="1">
    <source>
        <dbReference type="SAM" id="MobiDB-lite"/>
    </source>
</evidence>
<dbReference type="GO" id="GO:0003676">
    <property type="term" value="F:nucleic acid binding"/>
    <property type="evidence" value="ECO:0007669"/>
    <property type="project" value="InterPro"/>
</dbReference>
<dbReference type="Proteomes" id="UP000653565">
    <property type="component" value="Unassembled WGS sequence"/>
</dbReference>
<dbReference type="EMBL" id="JAAAPX010000143">
    <property type="protein sequence ID" value="KAF4228839.1"/>
    <property type="molecule type" value="Genomic_DNA"/>
</dbReference>
<dbReference type="Pfam" id="PF00078">
    <property type="entry name" value="RVT_1"/>
    <property type="match status" value="1"/>
</dbReference>
<proteinExistence type="predicted"/>
<evidence type="ECO:0000313" key="4">
    <source>
        <dbReference type="EMBL" id="KAF4228839.1"/>
    </source>
</evidence>
<evidence type="ECO:0008006" key="6">
    <source>
        <dbReference type="Google" id="ProtNLM"/>
    </source>
</evidence>
<feature type="region of interest" description="Disordered" evidence="1">
    <location>
        <begin position="818"/>
        <end position="837"/>
    </location>
</feature>
<organism evidence="4 5">
    <name type="scientific">Aspergillus fumigatiaffinis</name>
    <dbReference type="NCBI Taxonomy" id="340414"/>
    <lineage>
        <taxon>Eukaryota</taxon>
        <taxon>Fungi</taxon>
        <taxon>Dikarya</taxon>
        <taxon>Ascomycota</taxon>
        <taxon>Pezizomycotina</taxon>
        <taxon>Eurotiomycetes</taxon>
        <taxon>Eurotiomycetidae</taxon>
        <taxon>Eurotiales</taxon>
        <taxon>Aspergillaceae</taxon>
        <taxon>Aspergillus</taxon>
        <taxon>Aspergillus subgen. Fumigati</taxon>
    </lineage>
</organism>
<dbReference type="CDD" id="cd01650">
    <property type="entry name" value="RT_nLTR_like"/>
    <property type="match status" value="1"/>
</dbReference>
<dbReference type="PANTHER" id="PTHR33481:SF1">
    <property type="entry name" value="ENDONUCLEASE_EXONUCLEASE_PHOSPHATASE DOMAIN-CONTAINING PROTEIN-RELATED"/>
    <property type="match status" value="1"/>
</dbReference>
<dbReference type="InterPro" id="IPR012337">
    <property type="entry name" value="RNaseH-like_sf"/>
</dbReference>
<name>A0A8H4M594_9EURO</name>
<dbReference type="CDD" id="cd09276">
    <property type="entry name" value="Rnase_HI_RT_non_LTR"/>
    <property type="match status" value="1"/>
</dbReference>
<dbReference type="InterPro" id="IPR002156">
    <property type="entry name" value="RNaseH_domain"/>
</dbReference>
<dbReference type="PROSITE" id="PS50879">
    <property type="entry name" value="RNASE_H_1"/>
    <property type="match status" value="1"/>
</dbReference>
<dbReference type="GO" id="GO:0004523">
    <property type="term" value="F:RNA-DNA hybrid ribonuclease activity"/>
    <property type="evidence" value="ECO:0007669"/>
    <property type="project" value="InterPro"/>
</dbReference>
<reference evidence="4" key="2">
    <citation type="submission" date="2020-04" db="EMBL/GenBank/DDBJ databases">
        <authorList>
            <person name="Santos R.A.C."/>
            <person name="Steenwyk J.L."/>
            <person name="Rivero-Menendez O."/>
            <person name="Mead M.E."/>
            <person name="Silva L.P."/>
            <person name="Bastos R.W."/>
            <person name="Alastruey-Izquierdo A."/>
            <person name="Goldman G.H."/>
            <person name="Rokas A."/>
        </authorList>
    </citation>
    <scope>NUCLEOTIDE SEQUENCE</scope>
    <source>
        <strain evidence="4">CNM-CM6805</strain>
    </source>
</reference>
<dbReference type="SUPFAM" id="SSF56672">
    <property type="entry name" value="DNA/RNA polymerases"/>
    <property type="match status" value="1"/>
</dbReference>
<reference evidence="4" key="1">
    <citation type="journal article" date="2020" name="bioRxiv">
        <title>Genomic and phenotypic heterogeneity of clinical isolates of the human pathogens Aspergillus fumigatus, Aspergillus lentulus and Aspergillus fumigatiaffinis.</title>
        <authorList>
            <person name="dos Santos R.A.C."/>
            <person name="Steenwyk J.L."/>
            <person name="Rivero-Menendez O."/>
            <person name="Mead M.E."/>
            <person name="Silva L.P."/>
            <person name="Bastos R.W."/>
            <person name="Alastruey-Izquierdo A."/>
            <person name="Goldman G.H."/>
            <person name="Rokas A."/>
        </authorList>
    </citation>
    <scope>NUCLEOTIDE SEQUENCE</scope>
    <source>
        <strain evidence="4">CNM-CM6805</strain>
    </source>
</reference>
<dbReference type="InterPro" id="IPR036397">
    <property type="entry name" value="RNaseH_sf"/>
</dbReference>
<evidence type="ECO:0000259" key="3">
    <source>
        <dbReference type="PROSITE" id="PS50879"/>
    </source>
</evidence>
<gene>
    <name evidence="4" type="ORF">CNMCM6805_001853</name>
</gene>
<comment type="caution">
    <text evidence="4">The sequence shown here is derived from an EMBL/GenBank/DDBJ whole genome shotgun (WGS) entry which is preliminary data.</text>
</comment>
<protein>
    <recommendedName>
        <fullName evidence="6">Reverse transcriptase</fullName>
    </recommendedName>
</protein>
<dbReference type="PROSITE" id="PS50878">
    <property type="entry name" value="RT_POL"/>
    <property type="match status" value="1"/>
</dbReference>
<dbReference type="PANTHER" id="PTHR33481">
    <property type="entry name" value="REVERSE TRANSCRIPTASE"/>
    <property type="match status" value="1"/>
</dbReference>
<evidence type="ECO:0000313" key="5">
    <source>
        <dbReference type="Proteomes" id="UP000653565"/>
    </source>
</evidence>